<dbReference type="Proteomes" id="UP000789920">
    <property type="component" value="Unassembled WGS sequence"/>
</dbReference>
<sequence length="244" mass="28584">LKIIHLDDESSNDGVLECNFHLFSVLHLLAKIKNEIGTGKCDLTTQAETSYAKYYTQEKNEKWLKWCNWPSFILCLAGSWVCVLKAVYVEKLIVDPLMDLIPLISINIQDHTEREYYGSIANPQNSQWFFSYPNQYKQQDTTIEFTYEKKLVDQPDKLLWKAITKGGSELVVKFTWRYNQRVHELCSKIGKAPKLLYISNEVVYSFYIVVMDYIKAKLLYNYNNLLSHDEYKTAFENIEEAISK</sequence>
<gene>
    <name evidence="1" type="ORF">RPERSI_LOCUS30679</name>
</gene>
<feature type="non-terminal residue" evidence="1">
    <location>
        <position position="1"/>
    </location>
</feature>
<protein>
    <submittedName>
        <fullName evidence="1">13094_t:CDS:1</fullName>
    </submittedName>
</protein>
<reference evidence="1" key="1">
    <citation type="submission" date="2021-06" db="EMBL/GenBank/DDBJ databases">
        <authorList>
            <person name="Kallberg Y."/>
            <person name="Tangrot J."/>
            <person name="Rosling A."/>
        </authorList>
    </citation>
    <scope>NUCLEOTIDE SEQUENCE</scope>
    <source>
        <strain evidence="1">MA461A</strain>
    </source>
</reference>
<evidence type="ECO:0000313" key="1">
    <source>
        <dbReference type="EMBL" id="CAG8838472.1"/>
    </source>
</evidence>
<keyword evidence="2" id="KW-1185">Reference proteome</keyword>
<comment type="caution">
    <text evidence="1">The sequence shown here is derived from an EMBL/GenBank/DDBJ whole genome shotgun (WGS) entry which is preliminary data.</text>
</comment>
<feature type="non-terminal residue" evidence="1">
    <location>
        <position position="244"/>
    </location>
</feature>
<accession>A0ACA9SFP9</accession>
<evidence type="ECO:0000313" key="2">
    <source>
        <dbReference type="Proteomes" id="UP000789920"/>
    </source>
</evidence>
<dbReference type="EMBL" id="CAJVQC010120679">
    <property type="protein sequence ID" value="CAG8838472.1"/>
    <property type="molecule type" value="Genomic_DNA"/>
</dbReference>
<proteinExistence type="predicted"/>
<name>A0ACA9SFP9_9GLOM</name>
<organism evidence="1 2">
    <name type="scientific">Racocetra persica</name>
    <dbReference type="NCBI Taxonomy" id="160502"/>
    <lineage>
        <taxon>Eukaryota</taxon>
        <taxon>Fungi</taxon>
        <taxon>Fungi incertae sedis</taxon>
        <taxon>Mucoromycota</taxon>
        <taxon>Glomeromycotina</taxon>
        <taxon>Glomeromycetes</taxon>
        <taxon>Diversisporales</taxon>
        <taxon>Gigasporaceae</taxon>
        <taxon>Racocetra</taxon>
    </lineage>
</organism>